<comment type="subcellular location">
    <subcellularLocation>
        <location evidence="1">Membrane</location>
        <topology evidence="1">Multi-pass membrane protein</topology>
    </subcellularLocation>
</comment>
<keyword evidence="2" id="KW-0813">Transport</keyword>
<keyword evidence="4 7" id="KW-1133">Transmembrane helix</keyword>
<dbReference type="GO" id="GO:0022857">
    <property type="term" value="F:transmembrane transporter activity"/>
    <property type="evidence" value="ECO:0007669"/>
    <property type="project" value="InterPro"/>
</dbReference>
<dbReference type="InterPro" id="IPR002293">
    <property type="entry name" value="AA/rel_permease1"/>
</dbReference>
<organism evidence="8 9">
    <name type="scientific">Coccomyxa viridis</name>
    <dbReference type="NCBI Taxonomy" id="1274662"/>
    <lineage>
        <taxon>Eukaryota</taxon>
        <taxon>Viridiplantae</taxon>
        <taxon>Chlorophyta</taxon>
        <taxon>core chlorophytes</taxon>
        <taxon>Trebouxiophyceae</taxon>
        <taxon>Trebouxiophyceae incertae sedis</taxon>
        <taxon>Coccomyxaceae</taxon>
        <taxon>Coccomyxa</taxon>
    </lineage>
</organism>
<feature type="transmembrane region" description="Helical" evidence="7">
    <location>
        <begin position="486"/>
        <end position="509"/>
    </location>
</feature>
<dbReference type="Gene3D" id="1.20.1740.10">
    <property type="entry name" value="Amino acid/polyamine transporter I"/>
    <property type="match status" value="1"/>
</dbReference>
<dbReference type="InterPro" id="IPR004840">
    <property type="entry name" value="Amino_acid_permease_CS"/>
</dbReference>
<evidence type="ECO:0000256" key="2">
    <source>
        <dbReference type="ARBA" id="ARBA00022448"/>
    </source>
</evidence>
<feature type="compositionally biased region" description="Low complexity" evidence="6">
    <location>
        <begin position="539"/>
        <end position="554"/>
    </location>
</feature>
<keyword evidence="5 7" id="KW-0472">Membrane</keyword>
<feature type="transmembrane region" description="Helical" evidence="7">
    <location>
        <begin position="393"/>
        <end position="410"/>
    </location>
</feature>
<feature type="region of interest" description="Disordered" evidence="6">
    <location>
        <begin position="1"/>
        <end position="20"/>
    </location>
</feature>
<dbReference type="GO" id="GO:0016020">
    <property type="term" value="C:membrane"/>
    <property type="evidence" value="ECO:0007669"/>
    <property type="project" value="UniProtKB-SubCell"/>
</dbReference>
<dbReference type="PANTHER" id="PTHR45649:SF26">
    <property type="entry name" value="OS04G0435100 PROTEIN"/>
    <property type="match status" value="1"/>
</dbReference>
<feature type="transmembrane region" description="Helical" evidence="7">
    <location>
        <begin position="245"/>
        <end position="262"/>
    </location>
</feature>
<gene>
    <name evidence="8" type="ORF">CVIRNUC_006922</name>
</gene>
<evidence type="ECO:0000256" key="7">
    <source>
        <dbReference type="SAM" id="Phobius"/>
    </source>
</evidence>
<protein>
    <submittedName>
        <fullName evidence="8">Uncharacterized protein</fullName>
    </submittedName>
</protein>
<dbReference type="EMBL" id="CAUYUE010000009">
    <property type="protein sequence ID" value="CAK0783723.1"/>
    <property type="molecule type" value="Genomic_DNA"/>
</dbReference>
<feature type="compositionally biased region" description="Basic and acidic residues" evidence="6">
    <location>
        <begin position="618"/>
        <end position="628"/>
    </location>
</feature>
<evidence type="ECO:0000313" key="8">
    <source>
        <dbReference type="EMBL" id="CAK0783723.1"/>
    </source>
</evidence>
<feature type="transmembrane region" description="Helical" evidence="7">
    <location>
        <begin position="125"/>
        <end position="150"/>
    </location>
</feature>
<name>A0AAV1I8N0_9CHLO</name>
<evidence type="ECO:0000313" key="9">
    <source>
        <dbReference type="Proteomes" id="UP001314263"/>
    </source>
</evidence>
<dbReference type="AlphaFoldDB" id="A0AAV1I8N0"/>
<feature type="transmembrane region" description="Helical" evidence="7">
    <location>
        <begin position="416"/>
        <end position="436"/>
    </location>
</feature>
<feature type="transmembrane region" description="Helical" evidence="7">
    <location>
        <begin position="457"/>
        <end position="474"/>
    </location>
</feature>
<dbReference type="GO" id="GO:0006865">
    <property type="term" value="P:amino acid transport"/>
    <property type="evidence" value="ECO:0007669"/>
    <property type="project" value="InterPro"/>
</dbReference>
<feature type="transmembrane region" description="Helical" evidence="7">
    <location>
        <begin position="69"/>
        <end position="92"/>
    </location>
</feature>
<evidence type="ECO:0000256" key="5">
    <source>
        <dbReference type="ARBA" id="ARBA00023136"/>
    </source>
</evidence>
<keyword evidence="9" id="KW-1185">Reference proteome</keyword>
<proteinExistence type="predicted"/>
<feature type="transmembrane region" description="Helical" evidence="7">
    <location>
        <begin position="195"/>
        <end position="216"/>
    </location>
</feature>
<reference evidence="8 9" key="1">
    <citation type="submission" date="2023-10" db="EMBL/GenBank/DDBJ databases">
        <authorList>
            <person name="Maclean D."/>
            <person name="Macfadyen A."/>
        </authorList>
    </citation>
    <scope>NUCLEOTIDE SEQUENCE [LARGE SCALE GENOMIC DNA]</scope>
</reference>
<evidence type="ECO:0000256" key="4">
    <source>
        <dbReference type="ARBA" id="ARBA00022989"/>
    </source>
</evidence>
<feature type="transmembrane region" description="Helical" evidence="7">
    <location>
        <begin position="282"/>
        <end position="303"/>
    </location>
</feature>
<evidence type="ECO:0000256" key="1">
    <source>
        <dbReference type="ARBA" id="ARBA00004141"/>
    </source>
</evidence>
<dbReference type="PROSITE" id="PS00218">
    <property type="entry name" value="AMINO_ACID_PERMEASE_1"/>
    <property type="match status" value="1"/>
</dbReference>
<dbReference type="Pfam" id="PF13520">
    <property type="entry name" value="AA_permease_2"/>
    <property type="match status" value="1"/>
</dbReference>
<feature type="transmembrane region" description="Helical" evidence="7">
    <location>
        <begin position="44"/>
        <end position="63"/>
    </location>
</feature>
<evidence type="ECO:0000256" key="6">
    <source>
        <dbReference type="SAM" id="MobiDB-lite"/>
    </source>
</evidence>
<feature type="transmembrane region" description="Helical" evidence="7">
    <location>
        <begin position="170"/>
        <end position="188"/>
    </location>
</feature>
<comment type="caution">
    <text evidence="8">The sequence shown here is derived from an EMBL/GenBank/DDBJ whole genome shotgun (WGS) entry which is preliminary data.</text>
</comment>
<keyword evidence="3 7" id="KW-0812">Transmembrane</keyword>
<feature type="transmembrane region" description="Helical" evidence="7">
    <location>
        <begin position="337"/>
        <end position="360"/>
    </location>
</feature>
<dbReference type="PANTHER" id="PTHR45649">
    <property type="entry name" value="AMINO-ACID PERMEASE BAT1"/>
    <property type="match status" value="1"/>
</dbReference>
<feature type="region of interest" description="Disordered" evidence="6">
    <location>
        <begin position="526"/>
        <end position="643"/>
    </location>
</feature>
<accession>A0AAV1I8N0</accession>
<dbReference type="Proteomes" id="UP001314263">
    <property type="component" value="Unassembled WGS sequence"/>
</dbReference>
<sequence length="643" mass="69952">MSTVHHLDPEQGSLGSQGSVDLPVDCGQARLLELGYKQELTRRLGPMTSFSLSLSAMCFFSFFGGLPTAYVYGGPVAAVWGWVAASLANILVGLSMAEIASSYPVAGGPYFWCLELTRNNKKYTLIAWITGWLNVLGQFATTGTLGYITVKHLGVMWMLANGHVFSNAETFLAYAICLLLAGLVSSVPAKRIQQFAVFSAITLVFGGIIIMILLPLCAPKLQPATWVFSSFFAWEKEEQGIPTDAWLFLLGMLASQLVFIGFESPSQFAEETRKADRTVPKAILWSIIACGILGGALVLVLLFCIQDRDNLLTGEAQGYAAAQIFYDVFKGRFGNGAGGIVLLAIPLLSFFNATVISMGTNARMLWSFSRDRGVPLYKVWVVVSKRTATPLNATWAMTALAFFLGLPILFSPSTFLAMGSISFAGLYISYTVPIALRMVMGKSFPQGPFKLGMPQPVINVGAIIYMIVSVIVMLLPTQLPVDSNNMNYTCVTVGAVMILVMGAWYLPYWGAKNWYIPKRHLQPADLPKPPARTLRAKHGGASNGASPSGSRAASVKTMPSTGSLPRVPSLDSQASPPYPSVRHPLHRSTSDDGSEMSVYQPRLQLPDIWKQPTPPRLQRREEPERLPVLREAPGKGPMVPPHD</sequence>
<evidence type="ECO:0000256" key="3">
    <source>
        <dbReference type="ARBA" id="ARBA00022692"/>
    </source>
</evidence>